<name>A0A7G9Z732_9EURY</name>
<dbReference type="EMBL" id="MT631644">
    <property type="protein sequence ID" value="QNO56066.1"/>
    <property type="molecule type" value="Genomic_DNA"/>
</dbReference>
<gene>
    <name evidence="1" type="ORF">GIJIEOGM_00007</name>
</gene>
<evidence type="ECO:0008006" key="2">
    <source>
        <dbReference type="Google" id="ProtNLM"/>
    </source>
</evidence>
<protein>
    <recommendedName>
        <fullName evidence="2">DUF2281 domain-containing protein</fullName>
    </recommendedName>
</protein>
<accession>A0A7G9Z732</accession>
<organism evidence="1">
    <name type="scientific">Candidatus Methanophaga sp. ANME-1 ERB7</name>
    <dbReference type="NCBI Taxonomy" id="2759913"/>
    <lineage>
        <taxon>Archaea</taxon>
        <taxon>Methanobacteriati</taxon>
        <taxon>Methanobacteriota</taxon>
        <taxon>Stenosarchaea group</taxon>
        <taxon>Methanomicrobia</taxon>
        <taxon>Candidatus Methanophagales</taxon>
        <taxon>Candidatus Methanophagaceae</taxon>
        <taxon>Candidatus Methanophaga</taxon>
    </lineage>
</organism>
<sequence length="120" mass="14238">MKESIAKEIENVPELYLIELLDFIRFLETKAVTQKMELAVASVSSLKKDWLKPEEEEAWKELKLKNIDILRKLIHIKGAKGRKDRYTMLSDLAMETFSEYQESKNYFGIKVQKPLKYRHM</sequence>
<reference evidence="1" key="1">
    <citation type="submission" date="2020-06" db="EMBL/GenBank/DDBJ databases">
        <title>Unique genomic features of the anaerobic methanotrophic archaea.</title>
        <authorList>
            <person name="Chadwick G.L."/>
            <person name="Skennerton C.T."/>
            <person name="Laso-Perez R."/>
            <person name="Leu A.O."/>
            <person name="Speth D.R."/>
            <person name="Yu H."/>
            <person name="Morgan-Lang C."/>
            <person name="Hatzenpichler R."/>
            <person name="Goudeau D."/>
            <person name="Malmstrom R."/>
            <person name="Brazelton W.J."/>
            <person name="Woyke T."/>
            <person name="Hallam S.J."/>
            <person name="Tyson G.W."/>
            <person name="Wegener G."/>
            <person name="Boetius A."/>
            <person name="Orphan V."/>
        </authorList>
    </citation>
    <scope>NUCLEOTIDE SEQUENCE</scope>
</reference>
<evidence type="ECO:0000313" key="1">
    <source>
        <dbReference type="EMBL" id="QNO56066.1"/>
    </source>
</evidence>
<dbReference type="AlphaFoldDB" id="A0A7G9Z732"/>
<proteinExistence type="predicted"/>